<keyword evidence="4 5" id="KW-0472">Membrane</keyword>
<dbReference type="OrthoDB" id="45564at2"/>
<proteinExistence type="inferred from homology"/>
<feature type="transmembrane region" description="Helical" evidence="5">
    <location>
        <begin position="175"/>
        <end position="194"/>
    </location>
</feature>
<dbReference type="RefSeq" id="WP_094457126.1">
    <property type="nucleotide sequence ID" value="NZ_NOXU01000030.1"/>
</dbReference>
<keyword evidence="2 5" id="KW-0812">Transmembrane</keyword>
<keyword evidence="3 5" id="KW-1133">Transmembrane helix</keyword>
<reference evidence="6 7" key="1">
    <citation type="submission" date="2017-07" db="EMBL/GenBank/DDBJ databases">
        <title>Niveispirillum cyanobacteriorum sp. nov., isolated from cyanobacterial aggregates in a eutrophic lake.</title>
        <authorList>
            <person name="Cai H."/>
        </authorList>
    </citation>
    <scope>NUCLEOTIDE SEQUENCE [LARGE SCALE GENOMIC DNA]</scope>
    <source>
        <strain evidence="7">TH1-14</strain>
    </source>
</reference>
<feature type="transmembrane region" description="Helical" evidence="5">
    <location>
        <begin position="225"/>
        <end position="243"/>
    </location>
</feature>
<dbReference type="EMBL" id="NOXU01000030">
    <property type="protein sequence ID" value="OYQ33683.1"/>
    <property type="molecule type" value="Genomic_DNA"/>
</dbReference>
<gene>
    <name evidence="6" type="ORF">CHU95_15105</name>
</gene>
<evidence type="ECO:0000256" key="2">
    <source>
        <dbReference type="ARBA" id="ARBA00022692"/>
    </source>
</evidence>
<comment type="subcellular location">
    <subcellularLocation>
        <location evidence="5">Cell membrane</location>
        <topology evidence="5">Multi-pass membrane protein</topology>
    </subcellularLocation>
    <subcellularLocation>
        <location evidence="1">Membrane</location>
        <topology evidence="1">Multi-pass membrane protein</topology>
    </subcellularLocation>
</comment>
<evidence type="ECO:0000256" key="1">
    <source>
        <dbReference type="ARBA" id="ARBA00004141"/>
    </source>
</evidence>
<dbReference type="InterPro" id="IPR051598">
    <property type="entry name" value="TSUP/Inactive_protease-like"/>
</dbReference>
<dbReference type="PANTHER" id="PTHR43701:SF12">
    <property type="entry name" value="MEMBRANE TRANSPORTER PROTEIN YTNM-RELATED"/>
    <property type="match status" value="1"/>
</dbReference>
<dbReference type="GO" id="GO:0005886">
    <property type="term" value="C:plasma membrane"/>
    <property type="evidence" value="ECO:0007669"/>
    <property type="project" value="UniProtKB-SubCell"/>
</dbReference>
<feature type="transmembrane region" description="Helical" evidence="5">
    <location>
        <begin position="200"/>
        <end position="218"/>
    </location>
</feature>
<comment type="similarity">
    <text evidence="5">Belongs to the 4-toluene sulfonate uptake permease (TSUP) (TC 2.A.102) family.</text>
</comment>
<feature type="transmembrane region" description="Helical" evidence="5">
    <location>
        <begin position="99"/>
        <end position="117"/>
    </location>
</feature>
<name>A0A255YWR7_9PROT</name>
<dbReference type="PANTHER" id="PTHR43701">
    <property type="entry name" value="MEMBRANE TRANSPORTER PROTEIN MJ0441-RELATED"/>
    <property type="match status" value="1"/>
</dbReference>
<dbReference type="Proteomes" id="UP000216998">
    <property type="component" value="Unassembled WGS sequence"/>
</dbReference>
<dbReference type="AlphaFoldDB" id="A0A255YWR7"/>
<evidence type="ECO:0000256" key="5">
    <source>
        <dbReference type="RuleBase" id="RU363041"/>
    </source>
</evidence>
<dbReference type="Pfam" id="PF01925">
    <property type="entry name" value="TauE"/>
    <property type="match status" value="1"/>
</dbReference>
<evidence type="ECO:0000313" key="7">
    <source>
        <dbReference type="Proteomes" id="UP000216998"/>
    </source>
</evidence>
<organism evidence="6 7">
    <name type="scientific">Niveispirillum lacus</name>
    <dbReference type="NCBI Taxonomy" id="1981099"/>
    <lineage>
        <taxon>Bacteria</taxon>
        <taxon>Pseudomonadati</taxon>
        <taxon>Pseudomonadota</taxon>
        <taxon>Alphaproteobacteria</taxon>
        <taxon>Rhodospirillales</taxon>
        <taxon>Azospirillaceae</taxon>
        <taxon>Niveispirillum</taxon>
    </lineage>
</organism>
<evidence type="ECO:0000256" key="4">
    <source>
        <dbReference type="ARBA" id="ARBA00023136"/>
    </source>
</evidence>
<feature type="transmembrane region" description="Helical" evidence="5">
    <location>
        <begin position="74"/>
        <end position="93"/>
    </location>
</feature>
<evidence type="ECO:0000256" key="3">
    <source>
        <dbReference type="ARBA" id="ARBA00022989"/>
    </source>
</evidence>
<comment type="caution">
    <text evidence="6">The sequence shown here is derived from an EMBL/GenBank/DDBJ whole genome shotgun (WGS) entry which is preliminary data.</text>
</comment>
<accession>A0A255YWR7</accession>
<keyword evidence="7" id="KW-1185">Reference proteome</keyword>
<protein>
    <recommendedName>
        <fullName evidence="5">Probable membrane transporter protein</fullName>
    </recommendedName>
</protein>
<dbReference type="InterPro" id="IPR002781">
    <property type="entry name" value="TM_pro_TauE-like"/>
</dbReference>
<keyword evidence="5" id="KW-1003">Cell membrane</keyword>
<sequence>MLEDILLFVAVGFAAQMVDGAIGMAYGVTASTVMMSMGVPPATASASVHVAEMFTTGASGFAHWRARNVRLDLVWRLALPGMLGGALGAYLLSGVEGDFIRPLVAVYLLAMGGLILWKALHPPPPHELSTRKVTGLGLTGGFLDAVGGGGWGPMVASTLIGGGTTPRYAIGSTNLAEFFVTTTISFTFIFTIGLDLWPAILGLIIGGVVAAPFAAMVTQKLPDKPMMILVAVVIMLLSLRNIVDVVDKWLA</sequence>
<evidence type="ECO:0000313" key="6">
    <source>
        <dbReference type="EMBL" id="OYQ33683.1"/>
    </source>
</evidence>